<dbReference type="SUPFAM" id="SSF63737">
    <property type="entry name" value="Leukotriene A4 hydrolase N-terminal domain"/>
    <property type="match status" value="1"/>
</dbReference>
<dbReference type="GO" id="GO:0005737">
    <property type="term" value="C:cytoplasm"/>
    <property type="evidence" value="ECO:0007669"/>
    <property type="project" value="TreeGrafter"/>
</dbReference>
<dbReference type="FunFam" id="2.60.40.1730:FF:000010">
    <property type="entry name" value="Putative aminopeptidase N"/>
    <property type="match status" value="1"/>
</dbReference>
<evidence type="ECO:0000313" key="16">
    <source>
        <dbReference type="EMBL" id="MQA23384.1"/>
    </source>
</evidence>
<dbReference type="Gene3D" id="2.60.40.1730">
    <property type="entry name" value="tricorn interacting facor f3 domain"/>
    <property type="match status" value="1"/>
</dbReference>
<dbReference type="Pfam" id="PF01433">
    <property type="entry name" value="Peptidase_M1"/>
    <property type="match status" value="1"/>
</dbReference>
<evidence type="ECO:0000256" key="10">
    <source>
        <dbReference type="ARBA" id="ARBA00022833"/>
    </source>
</evidence>
<dbReference type="InterPro" id="IPR045357">
    <property type="entry name" value="Aminopeptidase_N-like_N"/>
</dbReference>
<evidence type="ECO:0000256" key="2">
    <source>
        <dbReference type="ARBA" id="ARBA00001947"/>
    </source>
</evidence>
<dbReference type="InterPro" id="IPR012778">
    <property type="entry name" value="Pept_M1_aminopeptidase"/>
</dbReference>
<comment type="catalytic activity">
    <reaction evidence="1">
        <text>Release of an N-terminal amino acid, Xaa-|-Yaa- from a peptide, amide or arylamide. Xaa is preferably Ala, but may be most amino acids including Pro (slow action). When a terminal hydrophobic residue is followed by a prolyl residue, the two may be released as an intact Xaa-Pro dipeptide.</text>
        <dbReference type="EC" id="3.4.11.2"/>
    </reaction>
</comment>
<dbReference type="GO" id="GO:0042277">
    <property type="term" value="F:peptide binding"/>
    <property type="evidence" value="ECO:0007669"/>
    <property type="project" value="TreeGrafter"/>
</dbReference>
<dbReference type="FunFam" id="1.10.390.10:FF:000006">
    <property type="entry name" value="Puromycin-sensitive aminopeptidase"/>
    <property type="match status" value="1"/>
</dbReference>
<dbReference type="PANTHER" id="PTHR11533">
    <property type="entry name" value="PROTEASE M1 ZINC METALLOPROTEASE"/>
    <property type="match status" value="1"/>
</dbReference>
<dbReference type="NCBIfam" id="TIGR02412">
    <property type="entry name" value="pepN_strep_liv"/>
    <property type="match status" value="1"/>
</dbReference>
<dbReference type="CDD" id="cd09602">
    <property type="entry name" value="M1_APN"/>
    <property type="match status" value="1"/>
</dbReference>
<keyword evidence="7" id="KW-0645">Protease</keyword>
<evidence type="ECO:0000256" key="6">
    <source>
        <dbReference type="ARBA" id="ARBA00022438"/>
    </source>
</evidence>
<evidence type="ECO:0000259" key="13">
    <source>
        <dbReference type="Pfam" id="PF01433"/>
    </source>
</evidence>
<dbReference type="GO" id="GO:0008270">
    <property type="term" value="F:zinc ion binding"/>
    <property type="evidence" value="ECO:0007669"/>
    <property type="project" value="InterPro"/>
</dbReference>
<dbReference type="GO" id="GO:0005615">
    <property type="term" value="C:extracellular space"/>
    <property type="evidence" value="ECO:0007669"/>
    <property type="project" value="TreeGrafter"/>
</dbReference>
<dbReference type="GO" id="GO:0070006">
    <property type="term" value="F:metalloaminopeptidase activity"/>
    <property type="evidence" value="ECO:0007669"/>
    <property type="project" value="TreeGrafter"/>
</dbReference>
<dbReference type="AlphaFoldDB" id="A0A843SND4"/>
<accession>A0A843SND4</accession>
<evidence type="ECO:0000313" key="17">
    <source>
        <dbReference type="Proteomes" id="UP000444318"/>
    </source>
</evidence>
<keyword evidence="8" id="KW-0479">Metal-binding</keyword>
<dbReference type="GO" id="GO:0043171">
    <property type="term" value="P:peptide catabolic process"/>
    <property type="evidence" value="ECO:0007669"/>
    <property type="project" value="TreeGrafter"/>
</dbReference>
<evidence type="ECO:0000256" key="12">
    <source>
        <dbReference type="SAM" id="SignalP"/>
    </source>
</evidence>
<keyword evidence="17" id="KW-1185">Reference proteome</keyword>
<evidence type="ECO:0000259" key="15">
    <source>
        <dbReference type="Pfam" id="PF17900"/>
    </source>
</evidence>
<organism evidence="16 17">
    <name type="scientific">Rugamonas rivuli</name>
    <dbReference type="NCBI Taxonomy" id="2743358"/>
    <lineage>
        <taxon>Bacteria</taxon>
        <taxon>Pseudomonadati</taxon>
        <taxon>Pseudomonadota</taxon>
        <taxon>Betaproteobacteria</taxon>
        <taxon>Burkholderiales</taxon>
        <taxon>Oxalobacteraceae</taxon>
        <taxon>Telluria group</taxon>
        <taxon>Rugamonas</taxon>
    </lineage>
</organism>
<dbReference type="Gene3D" id="1.10.390.10">
    <property type="entry name" value="Neutral Protease Domain 2"/>
    <property type="match status" value="1"/>
</dbReference>
<dbReference type="GO" id="GO:0006508">
    <property type="term" value="P:proteolysis"/>
    <property type="evidence" value="ECO:0007669"/>
    <property type="project" value="UniProtKB-KW"/>
</dbReference>
<evidence type="ECO:0000256" key="8">
    <source>
        <dbReference type="ARBA" id="ARBA00022723"/>
    </source>
</evidence>
<dbReference type="InterPro" id="IPR042097">
    <property type="entry name" value="Aminopeptidase_N-like_N_sf"/>
</dbReference>
<reference evidence="16 17" key="1">
    <citation type="submission" date="2019-10" db="EMBL/GenBank/DDBJ databases">
        <title>Two novel species isolated from a subtropical stream in China.</title>
        <authorList>
            <person name="Lu H."/>
        </authorList>
    </citation>
    <scope>NUCLEOTIDE SEQUENCE [LARGE SCALE GENOMIC DNA]</scope>
    <source>
        <strain evidence="16 17">FT103W</strain>
    </source>
</reference>
<dbReference type="EMBL" id="WHUF01000010">
    <property type="protein sequence ID" value="MQA23384.1"/>
    <property type="molecule type" value="Genomic_DNA"/>
</dbReference>
<evidence type="ECO:0000256" key="4">
    <source>
        <dbReference type="ARBA" id="ARBA00012564"/>
    </source>
</evidence>
<evidence type="ECO:0000256" key="1">
    <source>
        <dbReference type="ARBA" id="ARBA00000098"/>
    </source>
</evidence>
<proteinExistence type="inferred from homology"/>
<dbReference type="InterPro" id="IPR050344">
    <property type="entry name" value="Peptidase_M1_aminopeptidases"/>
</dbReference>
<dbReference type="Pfam" id="PF11838">
    <property type="entry name" value="ERAP1_C"/>
    <property type="match status" value="1"/>
</dbReference>
<dbReference type="Proteomes" id="UP000444318">
    <property type="component" value="Unassembled WGS sequence"/>
</dbReference>
<feature type="domain" description="Peptidase M1 membrane alanine aminopeptidase" evidence="13">
    <location>
        <begin position="257"/>
        <end position="468"/>
    </location>
</feature>
<comment type="caution">
    <text evidence="16">The sequence shown here is derived from an EMBL/GenBank/DDBJ whole genome shotgun (WGS) entry which is preliminary data.</text>
</comment>
<feature type="domain" description="Aminopeptidase N-like N-terminal" evidence="15">
    <location>
        <begin position="50"/>
        <end position="215"/>
    </location>
</feature>
<comment type="similarity">
    <text evidence="3">Belongs to the peptidase M1 family.</text>
</comment>
<keyword evidence="6 16" id="KW-0031">Aminopeptidase</keyword>
<dbReference type="RefSeq" id="WP_152809332.1">
    <property type="nucleotide sequence ID" value="NZ_WHUF01000010.1"/>
</dbReference>
<name>A0A843SND4_9BURK</name>
<evidence type="ECO:0000256" key="11">
    <source>
        <dbReference type="ARBA" id="ARBA00023049"/>
    </source>
</evidence>
<evidence type="ECO:0000256" key="9">
    <source>
        <dbReference type="ARBA" id="ARBA00022801"/>
    </source>
</evidence>
<feature type="chain" id="PRO_5033017331" description="Aminopeptidase N" evidence="12">
    <location>
        <begin position="20"/>
        <end position="878"/>
    </location>
</feature>
<dbReference type="PRINTS" id="PR00756">
    <property type="entry name" value="ALADIPTASE"/>
</dbReference>
<dbReference type="InterPro" id="IPR001930">
    <property type="entry name" value="Peptidase_M1"/>
</dbReference>
<feature type="domain" description="ERAP1-like C-terminal" evidence="14">
    <location>
        <begin position="550"/>
        <end position="859"/>
    </location>
</feature>
<dbReference type="InterPro" id="IPR027268">
    <property type="entry name" value="Peptidase_M4/M1_CTD_sf"/>
</dbReference>
<gene>
    <name evidence="16" type="primary">pepN</name>
    <name evidence="16" type="ORF">GEV01_28060</name>
</gene>
<dbReference type="GO" id="GO:0016020">
    <property type="term" value="C:membrane"/>
    <property type="evidence" value="ECO:0007669"/>
    <property type="project" value="TreeGrafter"/>
</dbReference>
<dbReference type="PANTHER" id="PTHR11533:SF174">
    <property type="entry name" value="PUROMYCIN-SENSITIVE AMINOPEPTIDASE-RELATED"/>
    <property type="match status" value="1"/>
</dbReference>
<sequence length="878" mass="96317">MKKCIIVAAIALAYGAAQAAAPATAPRAENAFLSQADAAARSARVANVDYTLDFTLTGKETFSGTTTLSFDLSDASAPLTIDLDKATIASMTVNGKAVTPQYNQWFITVAAADLKAGRNSVTISYQRLHSTNGEGLHRMVDPVDNRVYTYSHFEPAAAHQMFPVFDQPDLKGTYEITVTAPADWVVSSTKRETGIQDIGNTKRWTFPRTKKLSSYNFAMHAGPYKVWEDRSGPYPMRLFARQSVASQVSPQDWFSYTRRGLVFFDQYFGVPYQFEKYDQLLVPDFLYGAMENAAAITFAERGFLYKDEMTSAQKQSLAGVIMHEMAHQWFGDLVTMKWWNGLWLNESFASFMGTLATAESTEFSNAWQGFYSGAKQSAYVQDQRVTTHSIETPVPSTANAFDNIDAITYSKGASTLKQLRHLLGEEVFRQGVHNYLVKYSYQNAKLDDFIGALGEAAHRDLSGWTKQWLYEPGVNTIAAEYSCAGGKISAFTLRQSAPSKAMPTLREQRVQIGLFNLGADGLTLSKNLAVTYQGASTAVPELKGAACPDLVYPNYQDWGYAQVQLDKKSFATAQASLGKVDDPLLRSMLWQSLWDGVRSAKLPLNEFLKTVLVNAPGEKDYTLLGDVTGKVRAARAYLDEMGPSAAGYKAQVGPQLEQMAFAATNAASGDKNFQRRWFSTYLDLASSPAALAQLADILSGKLVVPGLNVSQDVRWDIINRLNRFAYPGAAALLAAEQERDKSDSGQAAALGATVIQPDAKVKAEWLANIADLQTKLPFSKIRRAMESMYPAEQGALNELTASQRLAQLGQIDKAAGPVFMRSYANMMIPAGCTPASVQRLQSAVGKLKDLSAGTRRALLVTHQEDERCVAIKKAMTFN</sequence>
<dbReference type="InterPro" id="IPR014782">
    <property type="entry name" value="Peptidase_M1_dom"/>
</dbReference>
<keyword evidence="10" id="KW-0862">Zinc</keyword>
<dbReference type="Pfam" id="PF17900">
    <property type="entry name" value="Peptidase_M1_N"/>
    <property type="match status" value="1"/>
</dbReference>
<evidence type="ECO:0000256" key="7">
    <source>
        <dbReference type="ARBA" id="ARBA00022670"/>
    </source>
</evidence>
<keyword evidence="11" id="KW-0482">Metalloprotease</keyword>
<evidence type="ECO:0000256" key="5">
    <source>
        <dbReference type="ARBA" id="ARBA00015611"/>
    </source>
</evidence>
<dbReference type="EC" id="3.4.11.2" evidence="4"/>
<dbReference type="InterPro" id="IPR024571">
    <property type="entry name" value="ERAP1-like_C_dom"/>
</dbReference>
<protein>
    <recommendedName>
        <fullName evidence="5">Aminopeptidase N</fullName>
        <ecNumber evidence="4">3.4.11.2</ecNumber>
    </recommendedName>
</protein>
<comment type="cofactor">
    <cofactor evidence="2">
        <name>Zn(2+)</name>
        <dbReference type="ChEBI" id="CHEBI:29105"/>
    </cofactor>
</comment>
<dbReference type="SUPFAM" id="SSF55486">
    <property type="entry name" value="Metalloproteases ('zincins'), catalytic domain"/>
    <property type="match status" value="1"/>
</dbReference>
<keyword evidence="12" id="KW-0732">Signal</keyword>
<feature type="signal peptide" evidence="12">
    <location>
        <begin position="1"/>
        <end position="19"/>
    </location>
</feature>
<evidence type="ECO:0000256" key="3">
    <source>
        <dbReference type="ARBA" id="ARBA00010136"/>
    </source>
</evidence>
<evidence type="ECO:0000259" key="14">
    <source>
        <dbReference type="Pfam" id="PF11838"/>
    </source>
</evidence>
<keyword evidence="9 16" id="KW-0378">Hydrolase</keyword>
<dbReference type="GO" id="GO:0016285">
    <property type="term" value="F:alanyl aminopeptidase activity"/>
    <property type="evidence" value="ECO:0007669"/>
    <property type="project" value="UniProtKB-EC"/>
</dbReference>